<dbReference type="GeneID" id="89921645"/>
<evidence type="ECO:0000313" key="9">
    <source>
        <dbReference type="EMBL" id="KAK5175157.1"/>
    </source>
</evidence>
<evidence type="ECO:0000256" key="1">
    <source>
        <dbReference type="ARBA" id="ARBA00004123"/>
    </source>
</evidence>
<evidence type="ECO:0000313" key="10">
    <source>
        <dbReference type="Proteomes" id="UP001337655"/>
    </source>
</evidence>
<keyword evidence="3" id="KW-0156">Chromatin regulator</keyword>
<keyword evidence="6" id="KW-0539">Nucleus</keyword>
<feature type="compositionally biased region" description="Low complexity" evidence="8">
    <location>
        <begin position="14"/>
        <end position="26"/>
    </location>
</feature>
<feature type="region of interest" description="Disordered" evidence="8">
    <location>
        <begin position="153"/>
        <end position="312"/>
    </location>
</feature>
<dbReference type="GO" id="GO:0035267">
    <property type="term" value="C:NuA4 histone acetyltransferase complex"/>
    <property type="evidence" value="ECO:0007669"/>
    <property type="project" value="TreeGrafter"/>
</dbReference>
<dbReference type="GO" id="GO:0005634">
    <property type="term" value="C:nucleus"/>
    <property type="evidence" value="ECO:0007669"/>
    <property type="project" value="UniProtKB-SubCell"/>
</dbReference>
<evidence type="ECO:0000256" key="2">
    <source>
        <dbReference type="ARBA" id="ARBA00007117"/>
    </source>
</evidence>
<feature type="region of interest" description="Disordered" evidence="8">
    <location>
        <begin position="1"/>
        <end position="35"/>
    </location>
</feature>
<dbReference type="AlphaFoldDB" id="A0AAV9PMU3"/>
<keyword evidence="4" id="KW-0805">Transcription regulation</keyword>
<dbReference type="InterPro" id="IPR012423">
    <property type="entry name" value="Eaf7/MRGBP"/>
</dbReference>
<feature type="compositionally biased region" description="Low complexity" evidence="8">
    <location>
        <begin position="217"/>
        <end position="246"/>
    </location>
</feature>
<reference evidence="9 10" key="1">
    <citation type="submission" date="2023-08" db="EMBL/GenBank/DDBJ databases">
        <title>Black Yeasts Isolated from many extreme environments.</title>
        <authorList>
            <person name="Coleine C."/>
            <person name="Stajich J.E."/>
            <person name="Selbmann L."/>
        </authorList>
    </citation>
    <scope>NUCLEOTIDE SEQUENCE [LARGE SCALE GENOMIC DNA]</scope>
    <source>
        <strain evidence="9 10">CCFEE 5935</strain>
    </source>
</reference>
<evidence type="ECO:0000256" key="4">
    <source>
        <dbReference type="ARBA" id="ARBA00023015"/>
    </source>
</evidence>
<comment type="similarity">
    <text evidence="2">Belongs to the EAF7 family.</text>
</comment>
<dbReference type="EMBL" id="JAVRRT010000001">
    <property type="protein sequence ID" value="KAK5175157.1"/>
    <property type="molecule type" value="Genomic_DNA"/>
</dbReference>
<comment type="subcellular location">
    <subcellularLocation>
        <location evidence="1">Nucleus</location>
    </subcellularLocation>
</comment>
<sequence>MPPRKKAKVSHAASPTPTSQPKTPTPAESSPNKAAEQLINDPWTDEEEIGLFKGLMRWKPTGIHKHFHLLSLHQFLLDGGYIHPKSEHTKPAGIWRKLETLYNLEALDEREDARQLDKVEIPAAFRIKRTDSDEEMSSSADNDADAYSDAANKIDNDDFELPDAEFGQEKWERRLEGGKQRKGSSPMVLPELNKASEPPVRFTPSFSIEPSEAATPASRTGRPRAGTAGAKGRAAAAAASAASGTRRSTRHAESVAGDEEQDDEQEDEPDEDEDEEESGQSKQSTPAPRSTRSTKGARGRPARGQKRRGRGK</sequence>
<evidence type="ECO:0000256" key="5">
    <source>
        <dbReference type="ARBA" id="ARBA00023163"/>
    </source>
</evidence>
<comment type="function">
    <text evidence="7">Component of the NuA4 histone acetyltransferase complex which is involved in transcriptional activation of selected genes principally by acetylation of nucleosomal histone H4 and H2A. The NuA4 complex is also involved in DNA repair.</text>
</comment>
<proteinExistence type="inferred from homology"/>
<organism evidence="9 10">
    <name type="scientific">Saxophila tyrrhenica</name>
    <dbReference type="NCBI Taxonomy" id="1690608"/>
    <lineage>
        <taxon>Eukaryota</taxon>
        <taxon>Fungi</taxon>
        <taxon>Dikarya</taxon>
        <taxon>Ascomycota</taxon>
        <taxon>Pezizomycotina</taxon>
        <taxon>Dothideomycetes</taxon>
        <taxon>Dothideomycetidae</taxon>
        <taxon>Mycosphaerellales</taxon>
        <taxon>Extremaceae</taxon>
        <taxon>Saxophila</taxon>
    </lineage>
</organism>
<evidence type="ECO:0000256" key="7">
    <source>
        <dbReference type="ARBA" id="ARBA00025178"/>
    </source>
</evidence>
<keyword evidence="10" id="KW-1185">Reference proteome</keyword>
<dbReference type="PANTHER" id="PTHR13581:SF5">
    <property type="entry name" value="MRG_MORF4L-BINDING PROTEIN"/>
    <property type="match status" value="1"/>
</dbReference>
<evidence type="ECO:0000256" key="8">
    <source>
        <dbReference type="SAM" id="MobiDB-lite"/>
    </source>
</evidence>
<feature type="compositionally biased region" description="Basic residues" evidence="8">
    <location>
        <begin position="295"/>
        <end position="312"/>
    </location>
</feature>
<evidence type="ECO:0008006" key="11">
    <source>
        <dbReference type="Google" id="ProtNLM"/>
    </source>
</evidence>
<feature type="compositionally biased region" description="Basic and acidic residues" evidence="8">
    <location>
        <begin position="167"/>
        <end position="179"/>
    </location>
</feature>
<dbReference type="GO" id="GO:0006325">
    <property type="term" value="P:chromatin organization"/>
    <property type="evidence" value="ECO:0007669"/>
    <property type="project" value="UniProtKB-KW"/>
</dbReference>
<dbReference type="Proteomes" id="UP001337655">
    <property type="component" value="Unassembled WGS sequence"/>
</dbReference>
<accession>A0AAV9PMU3</accession>
<dbReference type="PANTHER" id="PTHR13581">
    <property type="entry name" value="MRG-BINDING PROTEIN"/>
    <property type="match status" value="1"/>
</dbReference>
<keyword evidence="5" id="KW-0804">Transcription</keyword>
<feature type="compositionally biased region" description="Acidic residues" evidence="8">
    <location>
        <begin position="256"/>
        <end position="278"/>
    </location>
</feature>
<comment type="caution">
    <text evidence="9">The sequence shown here is derived from an EMBL/GenBank/DDBJ whole genome shotgun (WGS) entry which is preliminary data.</text>
</comment>
<gene>
    <name evidence="9" type="ORF">LTR77_000294</name>
</gene>
<evidence type="ECO:0000256" key="6">
    <source>
        <dbReference type="ARBA" id="ARBA00023242"/>
    </source>
</evidence>
<dbReference type="Pfam" id="PF07904">
    <property type="entry name" value="Eaf7"/>
    <property type="match status" value="1"/>
</dbReference>
<evidence type="ECO:0000256" key="3">
    <source>
        <dbReference type="ARBA" id="ARBA00022853"/>
    </source>
</evidence>
<protein>
    <recommendedName>
        <fullName evidence="11">MRG-binding protein</fullName>
    </recommendedName>
</protein>
<feature type="compositionally biased region" description="Polar residues" evidence="8">
    <location>
        <begin position="280"/>
        <end position="294"/>
    </location>
</feature>
<name>A0AAV9PMU3_9PEZI</name>
<dbReference type="GO" id="GO:0006357">
    <property type="term" value="P:regulation of transcription by RNA polymerase II"/>
    <property type="evidence" value="ECO:0007669"/>
    <property type="project" value="TreeGrafter"/>
</dbReference>
<dbReference type="RefSeq" id="XP_064663795.1">
    <property type="nucleotide sequence ID" value="XM_064797561.1"/>
</dbReference>